<keyword evidence="6 7" id="KW-0472">Membrane</keyword>
<dbReference type="GO" id="GO:0005886">
    <property type="term" value="C:plasma membrane"/>
    <property type="evidence" value="ECO:0007669"/>
    <property type="project" value="UniProtKB-SubCell"/>
</dbReference>
<gene>
    <name evidence="7" type="primary">msrQ</name>
    <name evidence="9" type="ORF">CHR90_06350</name>
</gene>
<dbReference type="GO" id="GO:0030091">
    <property type="term" value="P:protein repair"/>
    <property type="evidence" value="ECO:0007669"/>
    <property type="project" value="UniProtKB-UniRule"/>
</dbReference>
<keyword evidence="7" id="KW-0349">Heme</keyword>
<keyword evidence="2 7" id="KW-0813">Transport</keyword>
<comment type="function">
    <text evidence="7">Part of the MsrPQ system that repairs oxidized periplasmic proteins containing methionine sulfoxide residues (Met-O), using respiratory chain electrons. Thus protects these proteins from oxidative-stress damage caused by reactive species of oxygen and chlorine generated by the host defense mechanisms. MsrPQ is essential for the maintenance of envelope integrity under bleach stress, rescuing a wide series of structurally unrelated periplasmic proteins from methionine oxidation. MsrQ provides electrons for reduction to the reductase catalytic subunit MsrP, using the quinone pool of the respiratory chain.</text>
</comment>
<dbReference type="OrthoDB" id="9788328at2"/>
<feature type="transmembrane region" description="Helical" evidence="7">
    <location>
        <begin position="92"/>
        <end position="110"/>
    </location>
</feature>
<evidence type="ECO:0000313" key="10">
    <source>
        <dbReference type="Proteomes" id="UP000216361"/>
    </source>
</evidence>
<evidence type="ECO:0000256" key="5">
    <source>
        <dbReference type="ARBA" id="ARBA00023004"/>
    </source>
</evidence>
<proteinExistence type="inferred from homology"/>
<keyword evidence="3 7" id="KW-0812">Transmembrane</keyword>
<dbReference type="PANTHER" id="PTHR36964:SF1">
    <property type="entry name" value="PROTEIN-METHIONINE-SULFOXIDE REDUCTASE HEME-BINDING SUBUNIT MSRQ"/>
    <property type="match status" value="1"/>
</dbReference>
<evidence type="ECO:0000256" key="7">
    <source>
        <dbReference type="HAMAP-Rule" id="MF_01207"/>
    </source>
</evidence>
<feature type="transmembrane region" description="Helical" evidence="7">
    <location>
        <begin position="164"/>
        <end position="182"/>
    </location>
</feature>
<name>A0A255XRX3_9PROT</name>
<comment type="similarity">
    <text evidence="7">Belongs to the MsrQ family.</text>
</comment>
<keyword evidence="4 7" id="KW-1133">Transmembrane helix</keyword>
<dbReference type="GO" id="GO:0009055">
    <property type="term" value="F:electron transfer activity"/>
    <property type="evidence" value="ECO:0007669"/>
    <property type="project" value="UniProtKB-UniRule"/>
</dbReference>
<protein>
    <recommendedName>
        <fullName evidence="7">Protein-methionine-sulfoxide reductase heme-binding subunit MsrQ</fullName>
    </recommendedName>
    <alternativeName>
        <fullName evidence="7">Flavocytochrome MsrQ</fullName>
    </alternativeName>
</protein>
<feature type="domain" description="Ferric oxidoreductase" evidence="8">
    <location>
        <begin position="60"/>
        <end position="172"/>
    </location>
</feature>
<comment type="subunit">
    <text evidence="7">Heterodimer of a catalytic subunit (MsrP) and a heme-binding subunit (MsrQ).</text>
</comment>
<evidence type="ECO:0000256" key="3">
    <source>
        <dbReference type="ARBA" id="ARBA00022692"/>
    </source>
</evidence>
<keyword evidence="5 7" id="KW-0408">Iron</keyword>
<keyword evidence="10" id="KW-1185">Reference proteome</keyword>
<sequence length="289" mass="31585">MGGERRVGIPWRTRDGRFSPFKLAVFLALFLPALWLVFRAFGGAGGLGPRPYMEAIHRSGDWAVRLWLISLALTPFRHMLRLPALALVRRMIGVAVFAYAALHVTLYTVDLAGDLGKVASEIWLRFYLTIGFVALLGLLALAATSTDGMLRRLGGRAWRGLHRLTYPLAALALWHFGLQSKLEVSEPMVMIGLTLWVLLLRWPAARTGWGLALSLPLVVLATAGIEAAWYAVRSGAPLTAILGANLMTGLGLRPAHWVALLVGAAILLVGLARLRPVAPVRRRRLSEVP</sequence>
<feature type="transmembrane region" description="Helical" evidence="7">
    <location>
        <begin position="122"/>
        <end position="143"/>
    </location>
</feature>
<evidence type="ECO:0000259" key="8">
    <source>
        <dbReference type="Pfam" id="PF01794"/>
    </source>
</evidence>
<evidence type="ECO:0000256" key="6">
    <source>
        <dbReference type="ARBA" id="ARBA00023136"/>
    </source>
</evidence>
<keyword evidence="7" id="KW-0285">Flavoprotein</keyword>
<evidence type="ECO:0000313" key="9">
    <source>
        <dbReference type="EMBL" id="OYQ19739.1"/>
    </source>
</evidence>
<evidence type="ECO:0000256" key="1">
    <source>
        <dbReference type="ARBA" id="ARBA00004141"/>
    </source>
</evidence>
<comment type="cofactor">
    <cofactor evidence="7">
        <name>FMN</name>
        <dbReference type="ChEBI" id="CHEBI:58210"/>
    </cofactor>
    <text evidence="7">Binds 1 FMN per subunit.</text>
</comment>
<dbReference type="GO" id="GO:0016679">
    <property type="term" value="F:oxidoreductase activity, acting on diphenols and related substances as donors"/>
    <property type="evidence" value="ECO:0007669"/>
    <property type="project" value="TreeGrafter"/>
</dbReference>
<accession>A0A255XRX3</accession>
<keyword evidence="7" id="KW-1003">Cell membrane</keyword>
<keyword evidence="7" id="KW-0249">Electron transport</keyword>
<dbReference type="EMBL" id="NOXS01000030">
    <property type="protein sequence ID" value="OYQ19739.1"/>
    <property type="molecule type" value="Genomic_DNA"/>
</dbReference>
<feature type="transmembrane region" description="Helical" evidence="7">
    <location>
        <begin position="255"/>
        <end position="274"/>
    </location>
</feature>
<comment type="caution">
    <text evidence="7">Lacks conserved residue(s) required for the propagation of feature annotation.</text>
</comment>
<dbReference type="InterPro" id="IPR013130">
    <property type="entry name" value="Fe3_Rdtase_TM_dom"/>
</dbReference>
<dbReference type="GO" id="GO:0010181">
    <property type="term" value="F:FMN binding"/>
    <property type="evidence" value="ECO:0007669"/>
    <property type="project" value="UniProtKB-UniRule"/>
</dbReference>
<dbReference type="Proteomes" id="UP000216361">
    <property type="component" value="Unassembled WGS sequence"/>
</dbReference>
<feature type="transmembrane region" description="Helical" evidence="7">
    <location>
        <begin position="211"/>
        <end position="232"/>
    </location>
</feature>
<feature type="transmembrane region" description="Helical" evidence="7">
    <location>
        <begin position="188"/>
        <end position="204"/>
    </location>
</feature>
<organism evidence="9 10">
    <name type="scientific">Elstera cyanobacteriorum</name>
    <dbReference type="NCBI Taxonomy" id="2022747"/>
    <lineage>
        <taxon>Bacteria</taxon>
        <taxon>Pseudomonadati</taxon>
        <taxon>Pseudomonadota</taxon>
        <taxon>Alphaproteobacteria</taxon>
        <taxon>Rhodospirillales</taxon>
        <taxon>Rhodospirillaceae</taxon>
        <taxon>Elstera</taxon>
    </lineage>
</organism>
<dbReference type="GO" id="GO:0020037">
    <property type="term" value="F:heme binding"/>
    <property type="evidence" value="ECO:0007669"/>
    <property type="project" value="UniProtKB-UniRule"/>
</dbReference>
<evidence type="ECO:0000256" key="2">
    <source>
        <dbReference type="ARBA" id="ARBA00022448"/>
    </source>
</evidence>
<dbReference type="HAMAP" id="MF_01207">
    <property type="entry name" value="MsrQ"/>
    <property type="match status" value="1"/>
</dbReference>
<evidence type="ECO:0000256" key="4">
    <source>
        <dbReference type="ARBA" id="ARBA00022989"/>
    </source>
</evidence>
<comment type="caution">
    <text evidence="9">The sequence shown here is derived from an EMBL/GenBank/DDBJ whole genome shotgun (WGS) entry which is preliminary data.</text>
</comment>
<reference evidence="9 10" key="1">
    <citation type="submission" date="2017-07" db="EMBL/GenBank/DDBJ databases">
        <title>Elstera cyanobacteriorum sp. nov., a novel bacterium isolated from cyanobacterial aggregates in a eutrophic lake.</title>
        <authorList>
            <person name="Cai H."/>
        </authorList>
    </citation>
    <scope>NUCLEOTIDE SEQUENCE [LARGE SCALE GENOMIC DNA]</scope>
    <source>
        <strain evidence="9 10">TH019</strain>
    </source>
</reference>
<dbReference type="PANTHER" id="PTHR36964">
    <property type="entry name" value="PROTEIN-METHIONINE-SULFOXIDE REDUCTASE HEME-BINDING SUBUNIT MSRQ"/>
    <property type="match status" value="1"/>
</dbReference>
<dbReference type="Pfam" id="PF01794">
    <property type="entry name" value="Ferric_reduct"/>
    <property type="match status" value="1"/>
</dbReference>
<feature type="transmembrane region" description="Helical" evidence="7">
    <location>
        <begin position="62"/>
        <end position="80"/>
    </location>
</feature>
<dbReference type="InterPro" id="IPR022837">
    <property type="entry name" value="MsrQ-like"/>
</dbReference>
<dbReference type="AlphaFoldDB" id="A0A255XRX3"/>
<keyword evidence="7" id="KW-0288">FMN</keyword>
<comment type="cofactor">
    <cofactor evidence="7">
        <name>heme b</name>
        <dbReference type="ChEBI" id="CHEBI:60344"/>
    </cofactor>
    <text evidence="7">Binds 1 heme b (iron(II)-protoporphyrin IX) group per subunit.</text>
</comment>
<comment type="subcellular location">
    <subcellularLocation>
        <location evidence="7">Cell membrane</location>
        <topology evidence="7">Multi-pass membrane protein</topology>
    </subcellularLocation>
    <subcellularLocation>
        <location evidence="1">Membrane</location>
        <topology evidence="1">Multi-pass membrane protein</topology>
    </subcellularLocation>
</comment>
<dbReference type="GO" id="GO:0046872">
    <property type="term" value="F:metal ion binding"/>
    <property type="evidence" value="ECO:0007669"/>
    <property type="project" value="UniProtKB-KW"/>
</dbReference>
<feature type="transmembrane region" description="Helical" evidence="7">
    <location>
        <begin position="21"/>
        <end position="42"/>
    </location>
</feature>
<keyword evidence="7" id="KW-0479">Metal-binding</keyword>